<dbReference type="Gene3D" id="3.30.70.270">
    <property type="match status" value="1"/>
</dbReference>
<evidence type="ECO:0000259" key="2">
    <source>
        <dbReference type="PROSITE" id="PS50113"/>
    </source>
</evidence>
<dbReference type="EMBL" id="POSK01000010">
    <property type="protein sequence ID" value="PNI03966.1"/>
    <property type="molecule type" value="Genomic_DNA"/>
</dbReference>
<dbReference type="InterPro" id="IPR052155">
    <property type="entry name" value="Biofilm_reg_signaling"/>
</dbReference>
<dbReference type="PROSITE" id="PS50887">
    <property type="entry name" value="GGDEF"/>
    <property type="match status" value="1"/>
</dbReference>
<feature type="domain" description="PAC" evidence="2">
    <location>
        <begin position="288"/>
        <end position="342"/>
    </location>
</feature>
<feature type="transmembrane region" description="Helical" evidence="1">
    <location>
        <begin position="177"/>
        <end position="199"/>
    </location>
</feature>
<dbReference type="Proteomes" id="UP000236449">
    <property type="component" value="Unassembled WGS sequence"/>
</dbReference>
<dbReference type="AlphaFoldDB" id="A0A2J8I0A9"/>
<gene>
    <name evidence="4" type="ORF">C1N32_15525</name>
</gene>
<dbReference type="InterPro" id="IPR029787">
    <property type="entry name" value="Nucleotide_cyclase"/>
</dbReference>
<evidence type="ECO:0000313" key="4">
    <source>
        <dbReference type="EMBL" id="PNI03966.1"/>
    </source>
</evidence>
<accession>A0A2J8I0A9</accession>
<evidence type="ECO:0000259" key="3">
    <source>
        <dbReference type="PROSITE" id="PS50887"/>
    </source>
</evidence>
<dbReference type="InterPro" id="IPR013655">
    <property type="entry name" value="PAS_fold_3"/>
</dbReference>
<dbReference type="OrthoDB" id="9799509at2"/>
<dbReference type="Pfam" id="PF13426">
    <property type="entry name" value="PAS_9"/>
    <property type="match status" value="1"/>
</dbReference>
<dbReference type="PANTHER" id="PTHR44757">
    <property type="entry name" value="DIGUANYLATE CYCLASE DGCP"/>
    <property type="match status" value="1"/>
</dbReference>
<name>A0A2J8I0A9_VIBDI</name>
<reference evidence="4 5" key="1">
    <citation type="submission" date="2018-01" db="EMBL/GenBank/DDBJ databases">
        <title>Draft genome sequences of six Vibrio diazotrophicus strains isolated from deep-sea sediments of the Baltic Sea.</title>
        <authorList>
            <person name="Castillo D."/>
            <person name="Vandieken V."/>
            <person name="Chiang O."/>
            <person name="Middelboe M."/>
        </authorList>
    </citation>
    <scope>NUCLEOTIDE SEQUENCE [LARGE SCALE GENOMIC DNA]</scope>
    <source>
        <strain evidence="4 5">60.27F</strain>
    </source>
</reference>
<dbReference type="InterPro" id="IPR001610">
    <property type="entry name" value="PAC"/>
</dbReference>
<dbReference type="PANTHER" id="PTHR44757:SF2">
    <property type="entry name" value="BIOFILM ARCHITECTURE MAINTENANCE PROTEIN MBAA"/>
    <property type="match status" value="1"/>
</dbReference>
<feature type="transmembrane region" description="Helical" evidence="1">
    <location>
        <begin position="6"/>
        <end position="33"/>
    </location>
</feature>
<dbReference type="InterPro" id="IPR000014">
    <property type="entry name" value="PAS"/>
</dbReference>
<protein>
    <recommendedName>
        <fullName evidence="6">PAS domain S-box-containing protein/diguanylate cyclase (GGDEF)-like protein</fullName>
    </recommendedName>
</protein>
<dbReference type="Pfam" id="PF00990">
    <property type="entry name" value="GGDEF"/>
    <property type="match status" value="1"/>
</dbReference>
<organism evidence="4 5">
    <name type="scientific">Vibrio diazotrophicus</name>
    <dbReference type="NCBI Taxonomy" id="685"/>
    <lineage>
        <taxon>Bacteria</taxon>
        <taxon>Pseudomonadati</taxon>
        <taxon>Pseudomonadota</taxon>
        <taxon>Gammaproteobacteria</taxon>
        <taxon>Vibrionales</taxon>
        <taxon>Vibrionaceae</taxon>
        <taxon>Vibrio</taxon>
    </lineage>
</organism>
<dbReference type="InterPro" id="IPR043128">
    <property type="entry name" value="Rev_trsase/Diguanyl_cyclase"/>
</dbReference>
<proteinExistence type="predicted"/>
<dbReference type="CDD" id="cd01949">
    <property type="entry name" value="GGDEF"/>
    <property type="match status" value="1"/>
</dbReference>
<dbReference type="InterPro" id="IPR000700">
    <property type="entry name" value="PAS-assoc_C"/>
</dbReference>
<dbReference type="SMART" id="SM00086">
    <property type="entry name" value="PAC"/>
    <property type="match status" value="2"/>
</dbReference>
<dbReference type="Gene3D" id="3.30.450.20">
    <property type="entry name" value="PAS domain"/>
    <property type="match status" value="2"/>
</dbReference>
<dbReference type="NCBIfam" id="TIGR00254">
    <property type="entry name" value="GGDEF"/>
    <property type="match status" value="1"/>
</dbReference>
<feature type="domain" description="GGDEF" evidence="3">
    <location>
        <begin position="370"/>
        <end position="507"/>
    </location>
</feature>
<evidence type="ECO:0008006" key="6">
    <source>
        <dbReference type="Google" id="ProtNLM"/>
    </source>
</evidence>
<dbReference type="SMART" id="SM00267">
    <property type="entry name" value="GGDEF"/>
    <property type="match status" value="1"/>
</dbReference>
<evidence type="ECO:0000313" key="5">
    <source>
        <dbReference type="Proteomes" id="UP000236449"/>
    </source>
</evidence>
<dbReference type="CDD" id="cd00130">
    <property type="entry name" value="PAS"/>
    <property type="match status" value="1"/>
</dbReference>
<evidence type="ECO:0000256" key="1">
    <source>
        <dbReference type="SAM" id="Phobius"/>
    </source>
</evidence>
<dbReference type="InterPro" id="IPR000160">
    <property type="entry name" value="GGDEF_dom"/>
</dbReference>
<dbReference type="NCBIfam" id="TIGR00229">
    <property type="entry name" value="sensory_box"/>
    <property type="match status" value="2"/>
</dbReference>
<sequence>MAVVRFMSLILCVKNLIIIVLITFLGSFEVYALDGVKAFAEHKMVMLLIHPVTGSIVKANSSAAEFYGYSISELESMKIQEINTLSKEATQAEMQLARKEKRNYFIFKHQLKNGNLKTVEVSSIPISYQGRPVLYSIIRDISEYRSAQEGLWHFQHRLDDMVKEQSAQLRSTHQRQLITFTVLSTFLVSALVALSRLLINQRSTKTQLEDEKKRLSDVIWAANIGTWEWDIQSDQLALNDYAYAMVGYQRWADFPIKRGSLKPLCHSEDWADAQENMRSKLDGEVSFFQTEIRVRHRLGHWVWILVRGRVIKRAFNSQIPLTVAGTYQDITLQKELNSQLHQYANTDQLTEIPNRRSFHNHLDMMEDTEHQYGLFYMDLNKFKDVNDKYGHAAGDLVIKNVGQRLKEVLRSSDNVYRLGGDEFAVIVKGLKCRANASVVANKFVKVLSEPHILEGAQTARVIVPPSIGVAFYSANRLDTESLIQRADQMMYLAKRNYPEGGYEIFEEQSAVA</sequence>
<comment type="caution">
    <text evidence="4">The sequence shown here is derived from an EMBL/GenBank/DDBJ whole genome shotgun (WGS) entry which is preliminary data.</text>
</comment>
<dbReference type="SUPFAM" id="SSF55785">
    <property type="entry name" value="PYP-like sensor domain (PAS domain)"/>
    <property type="match status" value="2"/>
</dbReference>
<dbReference type="Pfam" id="PF08447">
    <property type="entry name" value="PAS_3"/>
    <property type="match status" value="1"/>
</dbReference>
<keyword evidence="1" id="KW-0812">Transmembrane</keyword>
<dbReference type="SUPFAM" id="SSF55073">
    <property type="entry name" value="Nucleotide cyclase"/>
    <property type="match status" value="1"/>
</dbReference>
<dbReference type="InterPro" id="IPR035965">
    <property type="entry name" value="PAS-like_dom_sf"/>
</dbReference>
<keyword evidence="1" id="KW-0472">Membrane</keyword>
<keyword evidence="1" id="KW-1133">Transmembrane helix</keyword>
<dbReference type="PROSITE" id="PS50113">
    <property type="entry name" value="PAC"/>
    <property type="match status" value="1"/>
</dbReference>